<evidence type="ECO:0000313" key="6">
    <source>
        <dbReference type="EMBL" id="ECB9475102.1"/>
    </source>
</evidence>
<evidence type="ECO:0000313" key="19">
    <source>
        <dbReference type="Proteomes" id="UP000540117"/>
    </source>
</evidence>
<dbReference type="Proteomes" id="UP000376505">
    <property type="component" value="Unassembled WGS sequence"/>
</dbReference>
<evidence type="ECO:0000256" key="1">
    <source>
        <dbReference type="ARBA" id="ARBA00002286"/>
    </source>
</evidence>
<comment type="caution">
    <text evidence="3">The sequence shown here is derived from an EMBL/GenBank/DDBJ whole genome shotgun (WGS) entry which is preliminary data.</text>
</comment>
<dbReference type="Proteomes" id="UP000540117">
    <property type="component" value="Unassembled WGS sequence"/>
</dbReference>
<evidence type="ECO:0000313" key="13">
    <source>
        <dbReference type="Proteomes" id="UP000388699"/>
    </source>
</evidence>
<comment type="function">
    <text evidence="1">Involved in the transposition of the insertion sequence.</text>
</comment>
<reference evidence="3 12" key="1">
    <citation type="submission" date="2019-02" db="EMBL/GenBank/DDBJ databases">
        <authorList>
            <consortium name="GenomeTrakr: Next Generation Sequencing Network for Food Pathogen Tracability"/>
        </authorList>
    </citation>
    <scope>NUCLEOTIDE SEQUENCE [LARGE SCALE GENOMIC DNA]</scope>
    <source>
        <strain evidence="4 13">CFSAN008016</strain>
        <strain evidence="10 17">CFSAN102901</strain>
        <strain evidence="6 16">FDA00014336</strain>
        <strain evidence="8 14">FDA00014370</strain>
        <strain evidence="7 15">FDA00014392</strain>
        <strain evidence="9">FDA00014739</strain>
        <strain evidence="5 19">FDA1005580-S054-001</strain>
        <strain evidence="3 12">FSIS31901579</strain>
        <strain evidence="11 18">OSF101448</strain>
    </source>
</reference>
<evidence type="ECO:0000313" key="3">
    <source>
        <dbReference type="EMBL" id="EAD5775697.1"/>
    </source>
</evidence>
<dbReference type="PROSITE" id="PS50994">
    <property type="entry name" value="INTEGRASE"/>
    <property type="match status" value="1"/>
</dbReference>
<dbReference type="InterPro" id="IPR036397">
    <property type="entry name" value="RNaseH_sf"/>
</dbReference>
<evidence type="ECO:0000313" key="18">
    <source>
        <dbReference type="Proteomes" id="UP000467347"/>
    </source>
</evidence>
<dbReference type="EMBL" id="AANCRK010000009">
    <property type="protein sequence ID" value="EDN7716371.1"/>
    <property type="molecule type" value="Genomic_DNA"/>
</dbReference>
<evidence type="ECO:0000313" key="8">
    <source>
        <dbReference type="EMBL" id="ECC1558240.1"/>
    </source>
</evidence>
<evidence type="ECO:0000313" key="14">
    <source>
        <dbReference type="Proteomes" id="UP000389283"/>
    </source>
</evidence>
<evidence type="ECO:0000313" key="15">
    <source>
        <dbReference type="Proteomes" id="UP000398321"/>
    </source>
</evidence>
<dbReference type="Proteomes" id="UP000389283">
    <property type="component" value="Unassembled WGS sequence"/>
</dbReference>
<proteinExistence type="predicted"/>
<dbReference type="InterPro" id="IPR025948">
    <property type="entry name" value="HTH-like_dom"/>
</dbReference>
<dbReference type="GO" id="GO:0015074">
    <property type="term" value="P:DNA integration"/>
    <property type="evidence" value="ECO:0007669"/>
    <property type="project" value="InterPro"/>
</dbReference>
<dbReference type="EMBL" id="AANDSR010000020">
    <property type="protein sequence ID" value="EDN9837996.1"/>
    <property type="molecule type" value="Genomic_DNA"/>
</dbReference>
<dbReference type="EMBL" id="AAHZFN010000032">
    <property type="protein sequence ID" value="ECB9475102.1"/>
    <property type="molecule type" value="Genomic_DNA"/>
</dbReference>
<dbReference type="InterPro" id="IPR050900">
    <property type="entry name" value="Transposase_IS3/IS150/IS904"/>
</dbReference>
<evidence type="ECO:0000313" key="4">
    <source>
        <dbReference type="EMBL" id="EAE0771175.1"/>
    </source>
</evidence>
<name>A0A5L2W6H3_LISMN</name>
<dbReference type="NCBIfam" id="NF033516">
    <property type="entry name" value="transpos_IS3"/>
    <property type="match status" value="1"/>
</dbReference>
<dbReference type="Proteomes" id="UP000467347">
    <property type="component" value="Unassembled WGS sequence"/>
</dbReference>
<organism evidence="3 12">
    <name type="scientific">Listeria monocytogenes</name>
    <dbReference type="NCBI Taxonomy" id="1639"/>
    <lineage>
        <taxon>Bacteria</taxon>
        <taxon>Bacillati</taxon>
        <taxon>Bacillota</taxon>
        <taxon>Bacilli</taxon>
        <taxon>Bacillales</taxon>
        <taxon>Listeriaceae</taxon>
        <taxon>Listeria</taxon>
    </lineage>
</organism>
<dbReference type="AlphaFoldDB" id="A0A5L2W6H3"/>
<dbReference type="InterPro" id="IPR048020">
    <property type="entry name" value="Transpos_IS3"/>
</dbReference>
<dbReference type="PANTHER" id="PTHR46889">
    <property type="entry name" value="TRANSPOSASE INSF FOR INSERTION SEQUENCE IS3B-RELATED"/>
    <property type="match status" value="1"/>
</dbReference>
<dbReference type="Proteomes" id="UP000398321">
    <property type="component" value="Unassembled WGS sequence"/>
</dbReference>
<evidence type="ECO:0000313" key="11">
    <source>
        <dbReference type="EMBL" id="EDN9837996.1"/>
    </source>
</evidence>
<evidence type="ECO:0000313" key="9">
    <source>
        <dbReference type="EMBL" id="EDH0916540.1"/>
    </source>
</evidence>
<accession>A0A5L2W6H3</accession>
<dbReference type="Pfam" id="PF00665">
    <property type="entry name" value="rve"/>
    <property type="match status" value="1"/>
</dbReference>
<dbReference type="EMBL" id="AAANYN010000044">
    <property type="protein sequence ID" value="EAD5775697.1"/>
    <property type="molecule type" value="Genomic_DNA"/>
</dbReference>
<dbReference type="EMBL" id="AAMGIV010000037">
    <property type="protein sequence ID" value="EDH0916540.1"/>
    <property type="molecule type" value="Genomic_DNA"/>
</dbReference>
<evidence type="ECO:0000313" key="16">
    <source>
        <dbReference type="Proteomes" id="UP000423131"/>
    </source>
</evidence>
<evidence type="ECO:0000313" key="17">
    <source>
        <dbReference type="Proteomes" id="UP000455569"/>
    </source>
</evidence>
<feature type="domain" description="Integrase catalytic" evidence="2">
    <location>
        <begin position="127"/>
        <end position="293"/>
    </location>
</feature>
<evidence type="ECO:0000259" key="2">
    <source>
        <dbReference type="PROSITE" id="PS50994"/>
    </source>
</evidence>
<dbReference type="PANTHER" id="PTHR46889:SF4">
    <property type="entry name" value="TRANSPOSASE INSO FOR INSERTION SEQUENCE ELEMENT IS911B-RELATED"/>
    <property type="match status" value="1"/>
</dbReference>
<gene>
    <name evidence="5" type="ORF">CAV64_14850</name>
    <name evidence="4" type="ORF">DG57_15335</name>
    <name evidence="3" type="ORF">EXZ73_15595</name>
    <name evidence="7" type="ORF">FLQ97_15000</name>
    <name evidence="6" type="ORF">FLR03_15635</name>
    <name evidence="8" type="ORF">FNX40_15720</name>
    <name evidence="9" type="ORF">GCV82_15515</name>
    <name evidence="11" type="ORF">GJW51_15120</name>
    <name evidence="10" type="ORF">GQG13_14710</name>
</gene>
<sequence length="295" mass="34390">MAILEWMNQEQEAGRHSILKMCTSLGVSRSSYYRHLNLIVSKRKRADQLLDQRVLRLYQENQGIYGAGKLRYLLASSYHEYPDISIKRVQKSMRRQNLRSITVKKFKAGRPTKRILKTYKNLLNQDFSTTGLNQKWVADITYIYTLADGWCYLSTIMDLHSRKIIGYHFDRTMQTSIVLKALDDAFSKRKIEKGLILHTDLGSQYTSIDYETKLKAMNLCHSYSQKGCPYDNAGIESFHALLKKEHVYQRSAYSNFEEAKLQVFSYVQGFYNNRRIHSSLAYLSPNKFEQKISAA</sequence>
<dbReference type="Pfam" id="PF13276">
    <property type="entry name" value="HTH_21"/>
    <property type="match status" value="1"/>
</dbReference>
<dbReference type="EMBL" id="AAHZFY010000054">
    <property type="protein sequence ID" value="ECB9515027.1"/>
    <property type="molecule type" value="Genomic_DNA"/>
</dbReference>
<dbReference type="GO" id="GO:0003676">
    <property type="term" value="F:nucleic acid binding"/>
    <property type="evidence" value="ECO:0007669"/>
    <property type="project" value="InterPro"/>
</dbReference>
<evidence type="ECO:0000313" key="12">
    <source>
        <dbReference type="Proteomes" id="UP000376505"/>
    </source>
</evidence>
<protein>
    <submittedName>
        <fullName evidence="3">IS3 family transposase</fullName>
    </submittedName>
</protein>
<dbReference type="Proteomes" id="UP000423131">
    <property type="component" value="Unassembled WGS sequence"/>
</dbReference>
<evidence type="ECO:0000313" key="7">
    <source>
        <dbReference type="EMBL" id="ECB9515027.1"/>
    </source>
</evidence>
<evidence type="ECO:0000313" key="5">
    <source>
        <dbReference type="EMBL" id="EAG4332525.1"/>
    </source>
</evidence>
<evidence type="ECO:0000313" key="10">
    <source>
        <dbReference type="EMBL" id="EDN7716371.1"/>
    </source>
</evidence>
<dbReference type="InterPro" id="IPR012337">
    <property type="entry name" value="RNaseH-like_sf"/>
</dbReference>
<dbReference type="EMBL" id="AAIAJJ010000018">
    <property type="protein sequence ID" value="ECC1558240.1"/>
    <property type="molecule type" value="Genomic_DNA"/>
</dbReference>
<dbReference type="EMBL" id="AABBYJ010000011">
    <property type="protein sequence ID" value="EAG4332525.1"/>
    <property type="molecule type" value="Genomic_DNA"/>
</dbReference>
<dbReference type="SUPFAM" id="SSF53098">
    <property type="entry name" value="Ribonuclease H-like"/>
    <property type="match status" value="1"/>
</dbReference>
<dbReference type="EMBL" id="AAAQJJ010000045">
    <property type="protein sequence ID" value="EAE0771175.1"/>
    <property type="molecule type" value="Genomic_DNA"/>
</dbReference>
<dbReference type="Proteomes" id="UP000388699">
    <property type="component" value="Unassembled WGS sequence"/>
</dbReference>
<dbReference type="Gene3D" id="3.30.420.10">
    <property type="entry name" value="Ribonuclease H-like superfamily/Ribonuclease H"/>
    <property type="match status" value="1"/>
</dbReference>
<dbReference type="Pfam" id="PF13333">
    <property type="entry name" value="rve_2"/>
    <property type="match status" value="1"/>
</dbReference>
<dbReference type="Proteomes" id="UP000455569">
    <property type="component" value="Unassembled WGS sequence"/>
</dbReference>
<dbReference type="InterPro" id="IPR001584">
    <property type="entry name" value="Integrase_cat-core"/>
</dbReference>